<dbReference type="InterPro" id="IPR039422">
    <property type="entry name" value="MarR/SlyA-like"/>
</dbReference>
<dbReference type="Gene3D" id="1.10.10.10">
    <property type="entry name" value="Winged helix-like DNA-binding domain superfamily/Winged helix DNA-binding domain"/>
    <property type="match status" value="1"/>
</dbReference>
<dbReference type="EMBL" id="WMIE01000001">
    <property type="protein sequence ID" value="MTH76835.1"/>
    <property type="molecule type" value="Genomic_DNA"/>
</dbReference>
<protein>
    <submittedName>
        <fullName evidence="2">MarR family transcriptional regulator</fullName>
    </submittedName>
</protein>
<dbReference type="GO" id="GO:0003700">
    <property type="term" value="F:DNA-binding transcription factor activity"/>
    <property type="evidence" value="ECO:0007669"/>
    <property type="project" value="InterPro"/>
</dbReference>
<dbReference type="SMART" id="SM00347">
    <property type="entry name" value="HTH_MARR"/>
    <property type="match status" value="1"/>
</dbReference>
<dbReference type="Pfam" id="PF12802">
    <property type="entry name" value="MarR_2"/>
    <property type="match status" value="1"/>
</dbReference>
<dbReference type="GO" id="GO:0006950">
    <property type="term" value="P:response to stress"/>
    <property type="evidence" value="ECO:0007669"/>
    <property type="project" value="TreeGrafter"/>
</dbReference>
<dbReference type="PANTHER" id="PTHR33164:SF43">
    <property type="entry name" value="HTH-TYPE TRANSCRIPTIONAL REPRESSOR YETL"/>
    <property type="match status" value="1"/>
</dbReference>
<gene>
    <name evidence="2" type="ORF">GL286_03730</name>
</gene>
<proteinExistence type="predicted"/>
<dbReference type="InterPro" id="IPR036390">
    <property type="entry name" value="WH_DNA-bd_sf"/>
</dbReference>
<feature type="domain" description="HTH marR-type" evidence="1">
    <location>
        <begin position="92"/>
        <end position="195"/>
    </location>
</feature>
<evidence type="ECO:0000259" key="1">
    <source>
        <dbReference type="SMART" id="SM00347"/>
    </source>
</evidence>
<evidence type="ECO:0000313" key="2">
    <source>
        <dbReference type="EMBL" id="MTH76835.1"/>
    </source>
</evidence>
<dbReference type="PANTHER" id="PTHR33164">
    <property type="entry name" value="TRANSCRIPTIONAL REGULATOR, MARR FAMILY"/>
    <property type="match status" value="1"/>
</dbReference>
<sequence length="223" mass="25058">MGQADRPDRRRRLRRHQRMDLFLPACDCRMAGPELYVQKAFTCQQHIKLRTIMRAPMEDAEEQVGIAQISAAMARFRVLIGRRVISRLALRNVAPTLDVSDLDVLMLIPSSANKAAAEVSVGDIARHLHIDPSRASRLAAAMVEQGFLIRAVSQRDARRAVLQRSATGDEIFVEIRRVKTELIREIVGDWPEERVSAFAESFEDFTTALEQKLLAAHGDCPTS</sequence>
<name>A0A6L6J6Q1_9RHOB</name>
<organism evidence="2 3">
    <name type="scientific">Paracoccus aestuariivivens</name>
    <dbReference type="NCBI Taxonomy" id="1820333"/>
    <lineage>
        <taxon>Bacteria</taxon>
        <taxon>Pseudomonadati</taxon>
        <taxon>Pseudomonadota</taxon>
        <taxon>Alphaproteobacteria</taxon>
        <taxon>Rhodobacterales</taxon>
        <taxon>Paracoccaceae</taxon>
        <taxon>Paracoccus</taxon>
    </lineage>
</organism>
<dbReference type="AlphaFoldDB" id="A0A6L6J6Q1"/>
<evidence type="ECO:0000313" key="3">
    <source>
        <dbReference type="Proteomes" id="UP000478183"/>
    </source>
</evidence>
<reference evidence="2 3" key="1">
    <citation type="submission" date="2019-11" db="EMBL/GenBank/DDBJ databases">
        <authorList>
            <person name="Dong K."/>
        </authorList>
    </citation>
    <scope>NUCLEOTIDE SEQUENCE [LARGE SCALE GENOMIC DNA]</scope>
    <source>
        <strain evidence="2 3">NBRC 111993</strain>
    </source>
</reference>
<keyword evidence="3" id="KW-1185">Reference proteome</keyword>
<dbReference type="SUPFAM" id="SSF46785">
    <property type="entry name" value="Winged helix' DNA-binding domain"/>
    <property type="match status" value="1"/>
</dbReference>
<dbReference type="Proteomes" id="UP000478183">
    <property type="component" value="Unassembled WGS sequence"/>
</dbReference>
<accession>A0A6L6J6Q1</accession>
<dbReference type="OrthoDB" id="7774677at2"/>
<dbReference type="InterPro" id="IPR000835">
    <property type="entry name" value="HTH_MarR-typ"/>
</dbReference>
<dbReference type="InterPro" id="IPR036388">
    <property type="entry name" value="WH-like_DNA-bd_sf"/>
</dbReference>
<comment type="caution">
    <text evidence="2">The sequence shown here is derived from an EMBL/GenBank/DDBJ whole genome shotgun (WGS) entry which is preliminary data.</text>
</comment>